<keyword evidence="1" id="KW-0805">Transcription regulation</keyword>
<name>I4CCC0_DESTA</name>
<evidence type="ECO:0000256" key="3">
    <source>
        <dbReference type="ARBA" id="ARBA00023163"/>
    </source>
</evidence>
<dbReference type="PANTHER" id="PTHR44688:SF16">
    <property type="entry name" value="DNA-BINDING TRANSCRIPTIONAL ACTIVATOR DEVR_DOSR"/>
    <property type="match status" value="1"/>
</dbReference>
<feature type="compositionally biased region" description="Polar residues" evidence="4">
    <location>
        <begin position="286"/>
        <end position="299"/>
    </location>
</feature>
<dbReference type="HOGENOM" id="CLU_591507_0_0_7"/>
<dbReference type="PROSITE" id="PS00622">
    <property type="entry name" value="HTH_LUXR_1"/>
    <property type="match status" value="1"/>
</dbReference>
<organism evidence="6 7">
    <name type="scientific">Desulfomonile tiedjei (strain ATCC 49306 / DSM 6799 / DCB-1)</name>
    <dbReference type="NCBI Taxonomy" id="706587"/>
    <lineage>
        <taxon>Bacteria</taxon>
        <taxon>Pseudomonadati</taxon>
        <taxon>Thermodesulfobacteriota</taxon>
        <taxon>Desulfomonilia</taxon>
        <taxon>Desulfomonilales</taxon>
        <taxon>Desulfomonilaceae</taxon>
        <taxon>Desulfomonile</taxon>
    </lineage>
</organism>
<proteinExistence type="predicted"/>
<dbReference type="InterPro" id="IPR036388">
    <property type="entry name" value="WH-like_DNA-bd_sf"/>
</dbReference>
<gene>
    <name evidence="6" type="ordered locus">Desti_4584</name>
</gene>
<dbReference type="InterPro" id="IPR000792">
    <property type="entry name" value="Tscrpt_reg_LuxR_C"/>
</dbReference>
<dbReference type="SMART" id="SM00421">
    <property type="entry name" value="HTH_LUXR"/>
    <property type="match status" value="1"/>
</dbReference>
<dbReference type="InterPro" id="IPR000014">
    <property type="entry name" value="PAS"/>
</dbReference>
<dbReference type="InterPro" id="IPR016032">
    <property type="entry name" value="Sig_transdc_resp-reg_C-effctor"/>
</dbReference>
<evidence type="ECO:0000256" key="1">
    <source>
        <dbReference type="ARBA" id="ARBA00023015"/>
    </source>
</evidence>
<dbReference type="CDD" id="cd06170">
    <property type="entry name" value="LuxR_C_like"/>
    <property type="match status" value="1"/>
</dbReference>
<accession>I4CCC0</accession>
<dbReference type="KEGG" id="dti:Desti_4584"/>
<dbReference type="RefSeq" id="WP_014812322.1">
    <property type="nucleotide sequence ID" value="NC_018025.1"/>
</dbReference>
<evidence type="ECO:0000256" key="2">
    <source>
        <dbReference type="ARBA" id="ARBA00023125"/>
    </source>
</evidence>
<keyword evidence="2" id="KW-0238">DNA-binding</keyword>
<reference evidence="7" key="1">
    <citation type="submission" date="2012-06" db="EMBL/GenBank/DDBJ databases">
        <title>Complete sequence of chromosome of Desulfomonile tiedjei DSM 6799.</title>
        <authorList>
            <person name="Lucas S."/>
            <person name="Copeland A."/>
            <person name="Lapidus A."/>
            <person name="Glavina del Rio T."/>
            <person name="Dalin E."/>
            <person name="Tice H."/>
            <person name="Bruce D."/>
            <person name="Goodwin L."/>
            <person name="Pitluck S."/>
            <person name="Peters L."/>
            <person name="Ovchinnikova G."/>
            <person name="Zeytun A."/>
            <person name="Lu M."/>
            <person name="Kyrpides N."/>
            <person name="Mavromatis K."/>
            <person name="Ivanova N."/>
            <person name="Brettin T."/>
            <person name="Detter J.C."/>
            <person name="Han C."/>
            <person name="Larimer F."/>
            <person name="Land M."/>
            <person name="Hauser L."/>
            <person name="Markowitz V."/>
            <person name="Cheng J.-F."/>
            <person name="Hugenholtz P."/>
            <person name="Woyke T."/>
            <person name="Wu D."/>
            <person name="Spring S."/>
            <person name="Schroeder M."/>
            <person name="Brambilla E."/>
            <person name="Klenk H.-P."/>
            <person name="Eisen J.A."/>
        </authorList>
    </citation>
    <scope>NUCLEOTIDE SEQUENCE [LARGE SCALE GENOMIC DNA]</scope>
    <source>
        <strain evidence="7">ATCC 49306 / DSM 6799 / DCB-1</strain>
    </source>
</reference>
<keyword evidence="3" id="KW-0804">Transcription</keyword>
<evidence type="ECO:0000259" key="5">
    <source>
        <dbReference type="PROSITE" id="PS50043"/>
    </source>
</evidence>
<dbReference type="PROSITE" id="PS50043">
    <property type="entry name" value="HTH_LUXR_2"/>
    <property type="match status" value="1"/>
</dbReference>
<dbReference type="PANTHER" id="PTHR44688">
    <property type="entry name" value="DNA-BINDING TRANSCRIPTIONAL ACTIVATOR DEVR_DOSR"/>
    <property type="match status" value="1"/>
</dbReference>
<dbReference type="CDD" id="cd00130">
    <property type="entry name" value="PAS"/>
    <property type="match status" value="1"/>
</dbReference>
<dbReference type="PRINTS" id="PR00038">
    <property type="entry name" value="HTHLUXR"/>
</dbReference>
<dbReference type="Gene3D" id="1.10.10.10">
    <property type="entry name" value="Winged helix-like DNA-binding domain superfamily/Winged helix DNA-binding domain"/>
    <property type="match status" value="1"/>
</dbReference>
<dbReference type="AlphaFoldDB" id="I4CCC0"/>
<dbReference type="STRING" id="706587.Desti_4584"/>
<dbReference type="Gene3D" id="3.30.450.20">
    <property type="entry name" value="PAS domain"/>
    <property type="match status" value="1"/>
</dbReference>
<evidence type="ECO:0000313" key="6">
    <source>
        <dbReference type="EMBL" id="AFM27211.1"/>
    </source>
</evidence>
<dbReference type="NCBIfam" id="TIGR00229">
    <property type="entry name" value="sensory_box"/>
    <property type="match status" value="1"/>
</dbReference>
<protein>
    <submittedName>
        <fullName evidence="6">PAS domain S-box</fullName>
    </submittedName>
</protein>
<dbReference type="eggNOG" id="COG2771">
    <property type="taxonomic scope" value="Bacteria"/>
</dbReference>
<dbReference type="InterPro" id="IPR035965">
    <property type="entry name" value="PAS-like_dom_sf"/>
</dbReference>
<dbReference type="SUPFAM" id="SSF46894">
    <property type="entry name" value="C-terminal effector domain of the bipartite response regulators"/>
    <property type="match status" value="1"/>
</dbReference>
<keyword evidence="7" id="KW-1185">Reference proteome</keyword>
<dbReference type="SUPFAM" id="SSF55785">
    <property type="entry name" value="PYP-like sensor domain (PAS domain)"/>
    <property type="match status" value="1"/>
</dbReference>
<dbReference type="GO" id="GO:0006355">
    <property type="term" value="P:regulation of DNA-templated transcription"/>
    <property type="evidence" value="ECO:0007669"/>
    <property type="project" value="InterPro"/>
</dbReference>
<feature type="region of interest" description="Disordered" evidence="4">
    <location>
        <begin position="286"/>
        <end position="311"/>
    </location>
</feature>
<dbReference type="EMBL" id="CP003360">
    <property type="protein sequence ID" value="AFM27211.1"/>
    <property type="molecule type" value="Genomic_DNA"/>
</dbReference>
<sequence>MEELSFHDLRNRSACSGESEILHSETRVRQGFLEKCSADSYVIYDLRGTPQQVSTNFSKTFGWSLEELKDQGNLLVPDSERECLLSGILSARDGNPKWLVTRRLTKPGELLDIAFYPSPILDNEGQCIALLVIHRNLTQISEWKIIRDCPGEELISEWGFQQEQLSLQHVHEHRILFDKHSIGLAIVDLMGTCIRMNAEFAHALDLNGDNSLDSEALRSVFCTVGLWDKTLSSDSPDDCVITYKKTDDISMLLRIRTSLGKRRGSPNTVIALAVSDILPRHDTAACIQQDTRSPETSTALEEPSKDSMHNTQLAQKSVQQSVQHLMKTNGAVKKVLQLHQEYKNDIQERIQQNLRLAVLPILDELKKIETSASHKHLIDILDFNLRHIMSPFGAKILSFENKLTKRELQICHMIRAGKNSREIAAGLNLTYETVIVHRKNIRKKLGLKNEKSSLIGYLKKWA</sequence>
<dbReference type="GO" id="GO:0003677">
    <property type="term" value="F:DNA binding"/>
    <property type="evidence" value="ECO:0007669"/>
    <property type="project" value="UniProtKB-KW"/>
</dbReference>
<dbReference type="Proteomes" id="UP000006055">
    <property type="component" value="Chromosome"/>
</dbReference>
<evidence type="ECO:0000256" key="4">
    <source>
        <dbReference type="SAM" id="MobiDB-lite"/>
    </source>
</evidence>
<feature type="domain" description="HTH luxR-type" evidence="5">
    <location>
        <begin position="396"/>
        <end position="461"/>
    </location>
</feature>
<dbReference type="Pfam" id="PF00196">
    <property type="entry name" value="GerE"/>
    <property type="match status" value="1"/>
</dbReference>
<evidence type="ECO:0000313" key="7">
    <source>
        <dbReference type="Proteomes" id="UP000006055"/>
    </source>
</evidence>
<dbReference type="OrthoDB" id="9797341at2"/>